<evidence type="ECO:0000256" key="8">
    <source>
        <dbReference type="ARBA" id="ARBA00049187"/>
    </source>
</evidence>
<dbReference type="InterPro" id="IPR004099">
    <property type="entry name" value="Pyr_nucl-diS_OxRdtase_dimer"/>
</dbReference>
<dbReference type="InterPro" id="IPR036188">
    <property type="entry name" value="FAD/NAD-bd_sf"/>
</dbReference>
<name>A0A835CKH9_APHGI</name>
<organism evidence="13 14">
    <name type="scientific">Aphidius gifuensis</name>
    <name type="common">Parasitoid wasp</name>
    <dbReference type="NCBI Taxonomy" id="684658"/>
    <lineage>
        <taxon>Eukaryota</taxon>
        <taxon>Metazoa</taxon>
        <taxon>Ecdysozoa</taxon>
        <taxon>Arthropoda</taxon>
        <taxon>Hexapoda</taxon>
        <taxon>Insecta</taxon>
        <taxon>Pterygota</taxon>
        <taxon>Neoptera</taxon>
        <taxon>Endopterygota</taxon>
        <taxon>Hymenoptera</taxon>
        <taxon>Apocrita</taxon>
        <taxon>Ichneumonoidea</taxon>
        <taxon>Braconidae</taxon>
        <taxon>Aphidiinae</taxon>
        <taxon>Aphidius</taxon>
    </lineage>
</organism>
<feature type="region of interest" description="Disordered" evidence="10">
    <location>
        <begin position="492"/>
        <end position="523"/>
    </location>
</feature>
<comment type="catalytic activity">
    <reaction evidence="8 9">
        <text>N(6)-[(R)-dihydrolipoyl]-L-lysyl-[protein] + NAD(+) = N(6)-[(R)-lipoyl]-L-lysyl-[protein] + NADH + H(+)</text>
        <dbReference type="Rhea" id="RHEA:15045"/>
        <dbReference type="Rhea" id="RHEA-COMP:10474"/>
        <dbReference type="Rhea" id="RHEA-COMP:10475"/>
        <dbReference type="ChEBI" id="CHEBI:15378"/>
        <dbReference type="ChEBI" id="CHEBI:57540"/>
        <dbReference type="ChEBI" id="CHEBI:57945"/>
        <dbReference type="ChEBI" id="CHEBI:83099"/>
        <dbReference type="ChEBI" id="CHEBI:83100"/>
        <dbReference type="EC" id="1.8.1.4"/>
    </reaction>
</comment>
<keyword evidence="4 9" id="KW-0560">Oxidoreductase</keyword>
<dbReference type="GO" id="GO:0045252">
    <property type="term" value="C:oxoglutarate dehydrogenase complex"/>
    <property type="evidence" value="ECO:0007669"/>
    <property type="project" value="TreeGrafter"/>
</dbReference>
<dbReference type="GO" id="GO:0004148">
    <property type="term" value="F:dihydrolipoyl dehydrogenase (NADH) activity"/>
    <property type="evidence" value="ECO:0007669"/>
    <property type="project" value="UniProtKB-EC"/>
</dbReference>
<dbReference type="OrthoDB" id="361797at2759"/>
<evidence type="ECO:0000256" key="3">
    <source>
        <dbReference type="ARBA" id="ARBA00022827"/>
    </source>
</evidence>
<feature type="domain" description="Pyridine nucleotide-disulphide oxidoreductase dimerisation" evidence="11">
    <location>
        <begin position="386"/>
        <end position="494"/>
    </location>
</feature>
<dbReference type="GO" id="GO:0050660">
    <property type="term" value="F:flavin adenine dinucleotide binding"/>
    <property type="evidence" value="ECO:0007669"/>
    <property type="project" value="InterPro"/>
</dbReference>
<evidence type="ECO:0000256" key="6">
    <source>
        <dbReference type="ARBA" id="ARBA00023157"/>
    </source>
</evidence>
<dbReference type="InterPro" id="IPR050151">
    <property type="entry name" value="Class-I_Pyr_Nuc-Dis_Oxidored"/>
</dbReference>
<dbReference type="GO" id="GO:0045333">
    <property type="term" value="P:cellular respiration"/>
    <property type="evidence" value="ECO:0007669"/>
    <property type="project" value="UniProtKB-ARBA"/>
</dbReference>
<dbReference type="NCBIfam" id="TIGR01350">
    <property type="entry name" value="lipoamide_DH"/>
    <property type="match status" value="1"/>
</dbReference>
<dbReference type="PANTHER" id="PTHR22912">
    <property type="entry name" value="DISULFIDE OXIDOREDUCTASE"/>
    <property type="match status" value="1"/>
</dbReference>
<evidence type="ECO:0000256" key="5">
    <source>
        <dbReference type="ARBA" id="ARBA00023027"/>
    </source>
</evidence>
<evidence type="ECO:0000313" key="14">
    <source>
        <dbReference type="Proteomes" id="UP000639338"/>
    </source>
</evidence>
<keyword evidence="6" id="KW-1015">Disulfide bond</keyword>
<proteinExistence type="inferred from homology"/>
<keyword evidence="3 9" id="KW-0274">FAD</keyword>
<dbReference type="PRINTS" id="PR00368">
    <property type="entry name" value="FADPNR"/>
</dbReference>
<comment type="cofactor">
    <cofactor evidence="9">
        <name>FAD</name>
        <dbReference type="ChEBI" id="CHEBI:57692"/>
    </cofactor>
    <text evidence="9">Binds 1 FAD per subunit.</text>
</comment>
<dbReference type="FunFam" id="3.50.50.60:FF:000025">
    <property type="entry name" value="Dihydrolipoyl dehydrogenase"/>
    <property type="match status" value="1"/>
</dbReference>
<evidence type="ECO:0000256" key="4">
    <source>
        <dbReference type="ARBA" id="ARBA00023002"/>
    </source>
</evidence>
<evidence type="ECO:0000313" key="13">
    <source>
        <dbReference type="EMBL" id="KAF7987197.1"/>
    </source>
</evidence>
<dbReference type="GO" id="GO:0005739">
    <property type="term" value="C:mitochondrion"/>
    <property type="evidence" value="ECO:0007669"/>
    <property type="project" value="TreeGrafter"/>
</dbReference>
<reference evidence="13 14" key="1">
    <citation type="submission" date="2020-08" db="EMBL/GenBank/DDBJ databases">
        <title>Aphidius gifuensis genome sequencing and assembly.</title>
        <authorList>
            <person name="Du Z."/>
        </authorList>
    </citation>
    <scope>NUCLEOTIDE SEQUENCE [LARGE SCALE GENOMIC DNA]</scope>
    <source>
        <strain evidence="13">YNYX2018</strain>
        <tissue evidence="13">Adults</tissue>
    </source>
</reference>
<dbReference type="SUPFAM" id="SSF55424">
    <property type="entry name" value="FAD/NAD-linked reductases, dimerisation (C-terminal) domain"/>
    <property type="match status" value="1"/>
</dbReference>
<keyword evidence="14" id="KW-1185">Reference proteome</keyword>
<dbReference type="PANTHER" id="PTHR22912:SF151">
    <property type="entry name" value="DIHYDROLIPOYL DEHYDROGENASE, MITOCHONDRIAL"/>
    <property type="match status" value="1"/>
</dbReference>
<dbReference type="Gene3D" id="3.50.50.60">
    <property type="entry name" value="FAD/NAD(P)-binding domain"/>
    <property type="match status" value="2"/>
</dbReference>
<keyword evidence="5 9" id="KW-0520">NAD</keyword>
<dbReference type="Pfam" id="PF07992">
    <property type="entry name" value="Pyr_redox_2"/>
    <property type="match status" value="1"/>
</dbReference>
<dbReference type="InterPro" id="IPR023753">
    <property type="entry name" value="FAD/NAD-binding_dom"/>
</dbReference>
<dbReference type="FunFam" id="3.30.390.30:FF:000001">
    <property type="entry name" value="Dihydrolipoyl dehydrogenase"/>
    <property type="match status" value="1"/>
</dbReference>
<evidence type="ECO:0000256" key="2">
    <source>
        <dbReference type="ARBA" id="ARBA00022630"/>
    </source>
</evidence>
<dbReference type="EMBL" id="JACMRX010000009">
    <property type="protein sequence ID" value="KAF7987197.1"/>
    <property type="molecule type" value="Genomic_DNA"/>
</dbReference>
<feature type="domain" description="FAD/NAD(P)-binding" evidence="12">
    <location>
        <begin position="39"/>
        <end position="367"/>
    </location>
</feature>
<evidence type="ECO:0000259" key="11">
    <source>
        <dbReference type="Pfam" id="PF02852"/>
    </source>
</evidence>
<evidence type="ECO:0000256" key="9">
    <source>
        <dbReference type="RuleBase" id="RU003692"/>
    </source>
</evidence>
<feature type="compositionally biased region" description="Basic and acidic residues" evidence="10">
    <location>
        <begin position="501"/>
        <end position="510"/>
    </location>
</feature>
<dbReference type="Gene3D" id="3.30.390.30">
    <property type="match status" value="1"/>
</dbReference>
<dbReference type="InterPro" id="IPR016156">
    <property type="entry name" value="FAD/NAD-linked_Rdtase_dimer_sf"/>
</dbReference>
<dbReference type="EC" id="1.8.1.4" evidence="9"/>
<accession>A0A835CKH9</accession>
<comment type="caution">
    <text evidence="13">The sequence shown here is derived from an EMBL/GenBank/DDBJ whole genome shotgun (WGS) entry which is preliminary data.</text>
</comment>
<evidence type="ECO:0000256" key="7">
    <source>
        <dbReference type="ARBA" id="ARBA00023284"/>
    </source>
</evidence>
<sequence length="628" mass="68039">MQAKMWNLMTTVKPQCIKRAINETLTALQHRYASTIDADVVVIGAGPGGYVAAIKAAQLGMKTVCVEKNPTLGGTCLNVGCISSKSLLNNSHYYHLAHSGNLAKRGVIVGDVKLDLDKFLEQKDSVIKALTGEIAGLFKKNKVEWVKGHGKITGKNEVSALGADGSVETTINAKNILIATGSEVTPFGGIEIDEKTIVSSTGALSLNPVPKRMIVIGAGVIGLELGSVWQRLGSEVTAVEFMSSIGGAGIDGEVSKTMQKIMSTQGLNFKLDTKVTGAIKTSSGVSVTVEDAKDPNKKDTLECDVLLVCVGRRPYTNNLGLENLGIKKDEKGRIPVNNRFQTVVPNIFAIGDCIHGPMLAHKAEAEGIITVEGIAGGAVNMDYNCVPSVVYTHPEVGWVGKTEEDLKKEGIEYKIGKFPFLANSRAKTNLETENFYKVLACKNTDKILGVHMIGPNAGELINEAVLAMEYSATAEDFARVCRVHQTCSKALREAPGGQSRNSKDQDDKSSNGKSQGADDEEEAKKKKYDEIWKSVFRWGTVGGGFLTLAHFVQSHISFRTKFEMEVNALGLSLADYQKKLEMADYQLKILKVQVEMSSLQPKFLELQIKDLEVGITLKELQIKQLTDK</sequence>
<keyword evidence="2 9" id="KW-0285">Flavoprotein</keyword>
<gene>
    <name evidence="13" type="ORF">HCN44_010865</name>
</gene>
<comment type="miscellaneous">
    <text evidence="9">The active site is a redox-active disulfide bond.</text>
</comment>
<dbReference type="SUPFAM" id="SSF51905">
    <property type="entry name" value="FAD/NAD(P)-binding domain"/>
    <property type="match status" value="1"/>
</dbReference>
<protein>
    <recommendedName>
        <fullName evidence="9">Dihydrolipoyl dehydrogenase</fullName>
        <ecNumber evidence="9">1.8.1.4</ecNumber>
    </recommendedName>
</protein>
<evidence type="ECO:0000256" key="10">
    <source>
        <dbReference type="SAM" id="MobiDB-lite"/>
    </source>
</evidence>
<dbReference type="InterPro" id="IPR006258">
    <property type="entry name" value="Lipoamide_DH"/>
</dbReference>
<dbReference type="GO" id="GO:0045254">
    <property type="term" value="C:pyruvate dehydrogenase complex"/>
    <property type="evidence" value="ECO:0007669"/>
    <property type="project" value="UniProtKB-ARBA"/>
</dbReference>
<dbReference type="AlphaFoldDB" id="A0A835CKH9"/>
<keyword evidence="7 9" id="KW-0676">Redox-active center</keyword>
<evidence type="ECO:0000259" key="12">
    <source>
        <dbReference type="Pfam" id="PF07992"/>
    </source>
</evidence>
<evidence type="ECO:0000256" key="1">
    <source>
        <dbReference type="ARBA" id="ARBA00007532"/>
    </source>
</evidence>
<dbReference type="PRINTS" id="PR00411">
    <property type="entry name" value="PNDRDTASEI"/>
</dbReference>
<dbReference type="Pfam" id="PF02852">
    <property type="entry name" value="Pyr_redox_dim"/>
    <property type="match status" value="1"/>
</dbReference>
<dbReference type="Proteomes" id="UP000639338">
    <property type="component" value="Unassembled WGS sequence"/>
</dbReference>
<comment type="similarity">
    <text evidence="1 9">Belongs to the class-I pyridine nucleotide-disulfide oxidoreductase family.</text>
</comment>
<dbReference type="GO" id="GO:0006103">
    <property type="term" value="P:2-oxoglutarate metabolic process"/>
    <property type="evidence" value="ECO:0007669"/>
    <property type="project" value="TreeGrafter"/>
</dbReference>